<name>A0A0E9W2Z9_ANGAN</name>
<accession>A0A0E9W2Z9</accession>
<dbReference type="AlphaFoldDB" id="A0A0E9W2Z9"/>
<organism evidence="1">
    <name type="scientific">Anguilla anguilla</name>
    <name type="common">European freshwater eel</name>
    <name type="synonym">Muraena anguilla</name>
    <dbReference type="NCBI Taxonomy" id="7936"/>
    <lineage>
        <taxon>Eukaryota</taxon>
        <taxon>Metazoa</taxon>
        <taxon>Chordata</taxon>
        <taxon>Craniata</taxon>
        <taxon>Vertebrata</taxon>
        <taxon>Euteleostomi</taxon>
        <taxon>Actinopterygii</taxon>
        <taxon>Neopterygii</taxon>
        <taxon>Teleostei</taxon>
        <taxon>Anguilliformes</taxon>
        <taxon>Anguillidae</taxon>
        <taxon>Anguilla</taxon>
    </lineage>
</organism>
<dbReference type="EMBL" id="GBXM01024704">
    <property type="protein sequence ID" value="JAH83873.1"/>
    <property type="molecule type" value="Transcribed_RNA"/>
</dbReference>
<proteinExistence type="predicted"/>
<reference evidence="1" key="2">
    <citation type="journal article" date="2015" name="Fish Shellfish Immunol.">
        <title>Early steps in the European eel (Anguilla anguilla)-Vibrio vulnificus interaction in the gills: Role of the RtxA13 toxin.</title>
        <authorList>
            <person name="Callol A."/>
            <person name="Pajuelo D."/>
            <person name="Ebbesson L."/>
            <person name="Teles M."/>
            <person name="MacKenzie S."/>
            <person name="Amaro C."/>
        </authorList>
    </citation>
    <scope>NUCLEOTIDE SEQUENCE</scope>
</reference>
<protein>
    <submittedName>
        <fullName evidence="1">Uncharacterized protein</fullName>
    </submittedName>
</protein>
<sequence length="42" mass="4756">MSSCRCKQICKLLLSNFRIWQKAEHALPLHTSEGNLVLDGTL</sequence>
<reference evidence="1" key="1">
    <citation type="submission" date="2014-11" db="EMBL/GenBank/DDBJ databases">
        <authorList>
            <person name="Amaro Gonzalez C."/>
        </authorList>
    </citation>
    <scope>NUCLEOTIDE SEQUENCE</scope>
</reference>
<evidence type="ECO:0000313" key="1">
    <source>
        <dbReference type="EMBL" id="JAH83873.1"/>
    </source>
</evidence>